<gene>
    <name evidence="1" type="ORF">Bcoa_0797</name>
</gene>
<sequence length="59" mass="6591">MPAFGTASFYYHEAKVGKLLCCFKRETITRPTAVFGSNNIPVKANHCRQQNKYHTSLGG</sequence>
<dbReference type="KEGG" id="bag:Bcoa_0797"/>
<proteinExistence type="predicted"/>
<evidence type="ECO:0000313" key="2">
    <source>
        <dbReference type="Proteomes" id="UP000009283"/>
    </source>
</evidence>
<accession>G2THB5</accession>
<dbReference type="EMBL" id="CP003056">
    <property type="protein sequence ID" value="AEP00015.1"/>
    <property type="molecule type" value="Genomic_DNA"/>
</dbReference>
<protein>
    <submittedName>
        <fullName evidence="1">Uncharacterized protein</fullName>
    </submittedName>
</protein>
<reference evidence="1 2" key="1">
    <citation type="journal article" date="2011" name="Stand. Genomic Sci.">
        <title>Complete Genome Sequence of a thermotolerant sporogenic lactic acid bacterium, Bacillus coagulans strain 36D1.</title>
        <authorList>
            <person name="Rhee M.S."/>
            <person name="Moritz B.E."/>
            <person name="Xie G."/>
            <person name="Glavina Del Rio T."/>
            <person name="Dalin E."/>
            <person name="Tice H."/>
            <person name="Bruce D."/>
            <person name="Goodwin L."/>
            <person name="Chertkov O."/>
            <person name="Brettin T."/>
            <person name="Han C."/>
            <person name="Detter C."/>
            <person name="Pitluck S."/>
            <person name="Land M.L."/>
            <person name="Patel M."/>
            <person name="Ou M."/>
            <person name="Harbrucker R."/>
            <person name="Ingram L.O."/>
            <person name="Shanmugam K.T."/>
        </authorList>
    </citation>
    <scope>NUCLEOTIDE SEQUENCE [LARGE SCALE GENOMIC DNA]</scope>
    <source>
        <strain evidence="1 2">36D1</strain>
    </source>
</reference>
<evidence type="ECO:0000313" key="1">
    <source>
        <dbReference type="EMBL" id="AEP00015.1"/>
    </source>
</evidence>
<organism evidence="1 2">
    <name type="scientific">Heyndrickxia coagulans 36D1</name>
    <dbReference type="NCBI Taxonomy" id="345219"/>
    <lineage>
        <taxon>Bacteria</taxon>
        <taxon>Bacillati</taxon>
        <taxon>Bacillota</taxon>
        <taxon>Bacilli</taxon>
        <taxon>Bacillales</taxon>
        <taxon>Bacillaceae</taxon>
        <taxon>Heyndrickxia</taxon>
    </lineage>
</organism>
<dbReference type="HOGENOM" id="CLU_2950481_0_0_9"/>
<dbReference type="Proteomes" id="UP000009283">
    <property type="component" value="Chromosome"/>
</dbReference>
<name>G2THB5_HEYCO</name>
<dbReference type="AlphaFoldDB" id="G2THB5"/>